<keyword evidence="3" id="KW-1185">Reference proteome</keyword>
<evidence type="ECO:0000256" key="1">
    <source>
        <dbReference type="SAM" id="Phobius"/>
    </source>
</evidence>
<accession>A0A0M0LK30</accession>
<organism evidence="2 3">
    <name type="scientific">Viridibacillus arvi</name>
    <dbReference type="NCBI Taxonomy" id="263475"/>
    <lineage>
        <taxon>Bacteria</taxon>
        <taxon>Bacillati</taxon>
        <taxon>Bacillota</taxon>
        <taxon>Bacilli</taxon>
        <taxon>Bacillales</taxon>
        <taxon>Caryophanaceae</taxon>
        <taxon>Viridibacillus</taxon>
    </lineage>
</organism>
<feature type="transmembrane region" description="Helical" evidence="1">
    <location>
        <begin position="49"/>
        <end position="66"/>
    </location>
</feature>
<dbReference type="EMBL" id="LILB01000001">
    <property type="protein sequence ID" value="KOO51053.1"/>
    <property type="molecule type" value="Genomic_DNA"/>
</dbReference>
<keyword evidence="1" id="KW-0472">Membrane</keyword>
<protein>
    <submittedName>
        <fullName evidence="2">Uncharacterized protein</fullName>
    </submittedName>
</protein>
<proteinExistence type="predicted"/>
<dbReference type="STRING" id="263475.AMD00_00615"/>
<evidence type="ECO:0000313" key="2">
    <source>
        <dbReference type="EMBL" id="KOO51053.1"/>
    </source>
</evidence>
<feature type="transmembrane region" description="Helical" evidence="1">
    <location>
        <begin position="7"/>
        <end position="29"/>
    </location>
</feature>
<keyword evidence="1" id="KW-0812">Transmembrane</keyword>
<name>A0A0M0LK30_9BACL</name>
<comment type="caution">
    <text evidence="2">The sequence shown here is derived from an EMBL/GenBank/DDBJ whole genome shotgun (WGS) entry which is preliminary data.</text>
</comment>
<dbReference type="RefSeq" id="WP_053415169.1">
    <property type="nucleotide sequence ID" value="NZ_LILB01000001.1"/>
</dbReference>
<dbReference type="OrthoDB" id="2991604at2"/>
<keyword evidence="1" id="KW-1133">Transmembrane helix</keyword>
<dbReference type="Proteomes" id="UP000036867">
    <property type="component" value="Unassembled WGS sequence"/>
</dbReference>
<gene>
    <name evidence="2" type="ORF">AMD00_00615</name>
</gene>
<evidence type="ECO:0000313" key="3">
    <source>
        <dbReference type="Proteomes" id="UP000036867"/>
    </source>
</evidence>
<dbReference type="AlphaFoldDB" id="A0A0M0LK30"/>
<reference evidence="3" key="1">
    <citation type="submission" date="2015-08" db="EMBL/GenBank/DDBJ databases">
        <title>Fjat-10028 dsm 16317.</title>
        <authorList>
            <person name="Liu B."/>
            <person name="Wang J."/>
            <person name="Zhu Y."/>
            <person name="Liu G."/>
            <person name="Chen Q."/>
            <person name="Chen Z."/>
            <person name="Lan J."/>
            <person name="Che J."/>
            <person name="Ge C."/>
            <person name="Shi H."/>
            <person name="Pan Z."/>
            <person name="Liu X."/>
        </authorList>
    </citation>
    <scope>NUCLEOTIDE SEQUENCE [LARGE SCALE GENOMIC DNA]</scope>
    <source>
        <strain evidence="3">DSM 16317</strain>
    </source>
</reference>
<dbReference type="GeneID" id="301134625"/>
<sequence>MMKKYSLFYIFSIVIGISIMNGTLEWLNIPTYDRLLEMILGKPNTLNRVIAITITGVLIYIIIKGVPKLKKI</sequence>